<dbReference type="SMART" id="SM00924">
    <property type="entry name" value="MgtE_N"/>
    <property type="match status" value="1"/>
</dbReference>
<reference evidence="11 12" key="1">
    <citation type="submission" date="2014-07" db="EMBL/GenBank/DDBJ databases">
        <authorList>
            <person name="McCorrison J."/>
            <person name="Sanka R."/>
            <person name="Torralba M."/>
            <person name="Gillis M."/>
            <person name="Haft D.H."/>
            <person name="Methe B."/>
            <person name="Sutton G."/>
            <person name="Nelson K.E."/>
        </authorList>
    </citation>
    <scope>NUCLEOTIDE SEQUENCE [LARGE SCALE GENOMIC DNA]</scope>
    <source>
        <strain evidence="11 12">S7-1-13</strain>
    </source>
</reference>
<name>A0A095X2C0_9FIRM</name>
<evidence type="ECO:0000259" key="10">
    <source>
        <dbReference type="PROSITE" id="PS51371"/>
    </source>
</evidence>
<dbReference type="EMBL" id="JRMW01000033">
    <property type="protein sequence ID" value="KGF04210.1"/>
    <property type="molecule type" value="Genomic_DNA"/>
</dbReference>
<evidence type="ECO:0000313" key="11">
    <source>
        <dbReference type="EMBL" id="KGF04210.1"/>
    </source>
</evidence>
<feature type="transmembrane region" description="Helical" evidence="9">
    <location>
        <begin position="412"/>
        <end position="432"/>
    </location>
</feature>
<organism evidence="11 12">
    <name type="scientific">Anaerococcus lactolyticus S7-1-13</name>
    <dbReference type="NCBI Taxonomy" id="1284686"/>
    <lineage>
        <taxon>Bacteria</taxon>
        <taxon>Bacillati</taxon>
        <taxon>Bacillota</taxon>
        <taxon>Tissierellia</taxon>
        <taxon>Tissierellales</taxon>
        <taxon>Peptoniphilaceae</taxon>
        <taxon>Anaerococcus</taxon>
    </lineage>
</organism>
<dbReference type="SMART" id="SM00116">
    <property type="entry name" value="CBS"/>
    <property type="match status" value="2"/>
</dbReference>
<evidence type="ECO:0000256" key="2">
    <source>
        <dbReference type="ARBA" id="ARBA00009749"/>
    </source>
</evidence>
<dbReference type="Pfam" id="PF01769">
    <property type="entry name" value="MgtE"/>
    <property type="match status" value="1"/>
</dbReference>
<keyword evidence="6 9" id="KW-1133">Transmembrane helix</keyword>
<evidence type="ECO:0000256" key="8">
    <source>
        <dbReference type="PROSITE-ProRule" id="PRU00703"/>
    </source>
</evidence>
<dbReference type="InterPro" id="IPR000644">
    <property type="entry name" value="CBS_dom"/>
</dbReference>
<dbReference type="Gene3D" id="3.10.580.10">
    <property type="entry name" value="CBS-domain"/>
    <property type="match status" value="1"/>
</dbReference>
<feature type="domain" description="CBS" evidence="10">
    <location>
        <begin position="191"/>
        <end position="248"/>
    </location>
</feature>
<dbReference type="InterPro" id="IPR006667">
    <property type="entry name" value="SLC41_membr_dom"/>
</dbReference>
<dbReference type="PANTHER" id="PTHR43773:SF1">
    <property type="entry name" value="MAGNESIUM TRANSPORTER MGTE"/>
    <property type="match status" value="1"/>
</dbReference>
<keyword evidence="3 9" id="KW-0813">Transport</keyword>
<evidence type="ECO:0000256" key="7">
    <source>
        <dbReference type="ARBA" id="ARBA00023136"/>
    </source>
</evidence>
<keyword evidence="8" id="KW-0129">CBS domain</keyword>
<keyword evidence="5 9" id="KW-0460">Magnesium</keyword>
<sequence>MAERNYNVDNLKQLQKEINKMNPVDIADKLEVLPEKSVAIWIKLLNKDLLADTFTELRPDNKDRVLKILSEESIKDLVKELDEDELVDTLQELPANMVKKLMTSHIDRDRREIVNELLGYPEESVGSIMTVNFLSVKSSETPAAAMKKVMESDLDAEKLEQIWVTNDSLVLTGFVFIADLIRNKKATIESITQQITAAVSPTDDQEVVAKLSIKYDLGEVPVIDSEGRLIGIVPAEDVIDVVHEELQEDFANITGISDQGESYIDESSFTIAKNRTTWLVICLITATMTGFIIQRYESLLAQAVALTAYIPMLMDSGGNAGSQSSTTIMTQMFSGNLSAKDFFKVIFKEIRVGTLVSLVLVAINFLRILIVDNVNIAVNLTVSLTLFLTIVISNIIGGLLPLLADKLHIDPTVMAGPLITTIVDTGVLLIYFEVASVLLGI</sequence>
<dbReference type="InterPro" id="IPR006669">
    <property type="entry name" value="MgtE_transporter"/>
</dbReference>
<dbReference type="SUPFAM" id="SSF54631">
    <property type="entry name" value="CBS-domain pair"/>
    <property type="match status" value="1"/>
</dbReference>
<dbReference type="CDD" id="cd04606">
    <property type="entry name" value="CBS_pair_Mg_transporter"/>
    <property type="match status" value="1"/>
</dbReference>
<feature type="transmembrane region" description="Helical" evidence="9">
    <location>
        <begin position="376"/>
        <end position="400"/>
    </location>
</feature>
<evidence type="ECO:0000256" key="1">
    <source>
        <dbReference type="ARBA" id="ARBA00004141"/>
    </source>
</evidence>
<dbReference type="InterPro" id="IPR036739">
    <property type="entry name" value="SLC41_membr_dom_sf"/>
</dbReference>
<dbReference type="Gene3D" id="1.25.60.10">
    <property type="entry name" value="MgtE N-terminal domain-like"/>
    <property type="match status" value="1"/>
</dbReference>
<protein>
    <recommendedName>
        <fullName evidence="9">Magnesium transporter MgtE</fullName>
    </recommendedName>
</protein>
<dbReference type="Proteomes" id="UP000029579">
    <property type="component" value="Unassembled WGS sequence"/>
</dbReference>
<dbReference type="RefSeq" id="WP_004827662.1">
    <property type="nucleotide sequence ID" value="NZ_JRMW01000033.1"/>
</dbReference>
<feature type="transmembrane region" description="Helical" evidence="9">
    <location>
        <begin position="350"/>
        <end position="370"/>
    </location>
</feature>
<dbReference type="InterPro" id="IPR038076">
    <property type="entry name" value="MgtE_N_sf"/>
</dbReference>
<comment type="caution">
    <text evidence="9">Lacks conserved residue(s) required for the propagation of feature annotation.</text>
</comment>
<comment type="function">
    <text evidence="9">Acts as a magnesium transporter.</text>
</comment>
<dbReference type="SUPFAM" id="SSF161093">
    <property type="entry name" value="MgtE membrane domain-like"/>
    <property type="match status" value="1"/>
</dbReference>
<comment type="similarity">
    <text evidence="2 9">Belongs to the SLC41A transporter family.</text>
</comment>
<dbReference type="GO" id="GO:0015095">
    <property type="term" value="F:magnesium ion transmembrane transporter activity"/>
    <property type="evidence" value="ECO:0007669"/>
    <property type="project" value="UniProtKB-UniRule"/>
</dbReference>
<dbReference type="eggNOG" id="COG2239">
    <property type="taxonomic scope" value="Bacteria"/>
</dbReference>
<comment type="subcellular location">
    <subcellularLocation>
        <location evidence="9">Cell membrane</location>
        <topology evidence="9">Multi-pass membrane protein</topology>
    </subcellularLocation>
    <subcellularLocation>
        <location evidence="1">Membrane</location>
        <topology evidence="1">Multi-pass membrane protein</topology>
    </subcellularLocation>
</comment>
<evidence type="ECO:0000256" key="5">
    <source>
        <dbReference type="ARBA" id="ARBA00022842"/>
    </source>
</evidence>
<dbReference type="Pfam" id="PF03448">
    <property type="entry name" value="MgtE_N"/>
    <property type="match status" value="1"/>
</dbReference>
<dbReference type="SUPFAM" id="SSF158791">
    <property type="entry name" value="MgtE N-terminal domain-like"/>
    <property type="match status" value="1"/>
</dbReference>
<evidence type="ECO:0000256" key="6">
    <source>
        <dbReference type="ARBA" id="ARBA00022989"/>
    </source>
</evidence>
<dbReference type="PANTHER" id="PTHR43773">
    <property type="entry name" value="MAGNESIUM TRANSPORTER MGTE"/>
    <property type="match status" value="1"/>
</dbReference>
<proteinExistence type="inferred from homology"/>
<dbReference type="AlphaFoldDB" id="A0A095X2C0"/>
<keyword evidence="9" id="KW-0479">Metal-binding</keyword>
<evidence type="ECO:0000313" key="12">
    <source>
        <dbReference type="Proteomes" id="UP000029579"/>
    </source>
</evidence>
<evidence type="ECO:0000256" key="9">
    <source>
        <dbReference type="RuleBase" id="RU362011"/>
    </source>
</evidence>
<dbReference type="OrthoDB" id="9790355at2"/>
<evidence type="ECO:0000256" key="3">
    <source>
        <dbReference type="ARBA" id="ARBA00022448"/>
    </source>
</evidence>
<dbReference type="GO" id="GO:0005886">
    <property type="term" value="C:plasma membrane"/>
    <property type="evidence" value="ECO:0007669"/>
    <property type="project" value="UniProtKB-SubCell"/>
</dbReference>
<dbReference type="GO" id="GO:0046872">
    <property type="term" value="F:metal ion binding"/>
    <property type="evidence" value="ECO:0007669"/>
    <property type="project" value="UniProtKB-KW"/>
</dbReference>
<dbReference type="InterPro" id="IPR046342">
    <property type="entry name" value="CBS_dom_sf"/>
</dbReference>
<dbReference type="PROSITE" id="PS51371">
    <property type="entry name" value="CBS"/>
    <property type="match status" value="1"/>
</dbReference>
<dbReference type="Gene3D" id="1.10.357.20">
    <property type="entry name" value="SLC41 divalent cation transporters, integral membrane domain"/>
    <property type="match status" value="1"/>
</dbReference>
<dbReference type="InterPro" id="IPR006668">
    <property type="entry name" value="Mg_transptr_MgtE_intracell_dom"/>
</dbReference>
<keyword evidence="9" id="KW-1003">Cell membrane</keyword>
<keyword evidence="4 9" id="KW-0812">Transmembrane</keyword>
<gene>
    <name evidence="11" type="ORF">HMPREF1630_05300</name>
</gene>
<comment type="subunit">
    <text evidence="9">Homodimer.</text>
</comment>
<keyword evidence="7 9" id="KW-0472">Membrane</keyword>
<accession>A0A095X2C0</accession>
<dbReference type="NCBIfam" id="TIGR00400">
    <property type="entry name" value="mgtE"/>
    <property type="match status" value="1"/>
</dbReference>
<dbReference type="Pfam" id="PF00571">
    <property type="entry name" value="CBS"/>
    <property type="match status" value="1"/>
</dbReference>
<comment type="caution">
    <text evidence="11">The sequence shown here is derived from an EMBL/GenBank/DDBJ whole genome shotgun (WGS) entry which is preliminary data.</text>
</comment>
<evidence type="ECO:0000256" key="4">
    <source>
        <dbReference type="ARBA" id="ARBA00022692"/>
    </source>
</evidence>